<dbReference type="RefSeq" id="WP_066450479.1">
    <property type="nucleotide sequence ID" value="NZ_CP014226.1"/>
</dbReference>
<gene>
    <name evidence="3" type="ORF">LOKO_02775</name>
</gene>
<dbReference type="Gene3D" id="3.30.750.140">
    <property type="match status" value="1"/>
</dbReference>
<keyword evidence="3" id="KW-0969">Cilium</keyword>
<dbReference type="InterPro" id="IPR038610">
    <property type="entry name" value="FliK-like_C_sf"/>
</dbReference>
<feature type="compositionally biased region" description="Polar residues" evidence="1">
    <location>
        <begin position="68"/>
        <end position="97"/>
    </location>
</feature>
<feature type="compositionally biased region" description="Basic and acidic residues" evidence="1">
    <location>
        <begin position="49"/>
        <end position="61"/>
    </location>
</feature>
<proteinExistence type="predicted"/>
<dbReference type="Pfam" id="PF02120">
    <property type="entry name" value="Flg_hook"/>
    <property type="match status" value="1"/>
</dbReference>
<feature type="compositionally biased region" description="Low complexity" evidence="1">
    <location>
        <begin position="253"/>
        <end position="270"/>
    </location>
</feature>
<feature type="region of interest" description="Disordered" evidence="1">
    <location>
        <begin position="183"/>
        <end position="208"/>
    </location>
</feature>
<keyword evidence="3" id="KW-0282">Flagellum</keyword>
<evidence type="ECO:0000313" key="3">
    <source>
        <dbReference type="EMBL" id="AMD01827.1"/>
    </source>
</evidence>
<evidence type="ECO:0000256" key="1">
    <source>
        <dbReference type="SAM" id="MobiDB-lite"/>
    </source>
</evidence>
<dbReference type="STRING" id="507626.LOKO_02775"/>
<keyword evidence="3" id="KW-0966">Cell projection</keyword>
<organism evidence="3 4">
    <name type="scientific">Halomonas chromatireducens</name>
    <dbReference type="NCBI Taxonomy" id="507626"/>
    <lineage>
        <taxon>Bacteria</taxon>
        <taxon>Pseudomonadati</taxon>
        <taxon>Pseudomonadota</taxon>
        <taxon>Gammaproteobacteria</taxon>
        <taxon>Oceanospirillales</taxon>
        <taxon>Halomonadaceae</taxon>
        <taxon>Halomonas</taxon>
    </lineage>
</organism>
<feature type="domain" description="Flagellar hook-length control protein-like C-terminal" evidence="2">
    <location>
        <begin position="368"/>
        <end position="442"/>
    </location>
</feature>
<name>A0A125R0E7_9GAMM</name>
<protein>
    <submittedName>
        <fullName evidence="3">Flagellar hook-length control protein FliK</fullName>
    </submittedName>
</protein>
<dbReference type="Proteomes" id="UP000063387">
    <property type="component" value="Chromosome"/>
</dbReference>
<dbReference type="OrthoDB" id="5296742at2"/>
<dbReference type="EMBL" id="CP014226">
    <property type="protein sequence ID" value="AMD01827.1"/>
    <property type="molecule type" value="Genomic_DNA"/>
</dbReference>
<reference evidence="3 4" key="1">
    <citation type="journal article" date="2016" name="Genome Announc.">
        <title>Draft Genome Sequence of 'Halomonas chromatireducens' Strain AGD 8-3, a Haloalkaliphilic Chromate- and Selenite-Reducing Gammaproteobacterium.</title>
        <authorList>
            <person name="Sharko F.S."/>
            <person name="Shapovalova A.A."/>
            <person name="Tsygankova S.V."/>
            <person name="Komova A.V."/>
            <person name="Boulygina E.S."/>
            <person name="Teslyuk A.B."/>
            <person name="Gotovtsev P.M."/>
            <person name="Namsaraev Z.B."/>
            <person name="Khijniak T.V."/>
            <person name="Nedoluzhko A.V."/>
            <person name="Vasilov R.G."/>
        </authorList>
    </citation>
    <scope>NUCLEOTIDE SEQUENCE [LARGE SCALE GENOMIC DNA]</scope>
    <source>
        <strain evidence="3 4">AGD 8-3</strain>
    </source>
</reference>
<evidence type="ECO:0000259" key="2">
    <source>
        <dbReference type="Pfam" id="PF02120"/>
    </source>
</evidence>
<dbReference type="KEGG" id="hco:LOKO_02775"/>
<keyword evidence="4" id="KW-1185">Reference proteome</keyword>
<feature type="region of interest" description="Disordered" evidence="1">
    <location>
        <begin position="355"/>
        <end position="375"/>
    </location>
</feature>
<feature type="region of interest" description="Disordered" evidence="1">
    <location>
        <begin position="29"/>
        <end position="97"/>
    </location>
</feature>
<feature type="region of interest" description="Disordered" evidence="1">
    <location>
        <begin position="246"/>
        <end position="308"/>
    </location>
</feature>
<dbReference type="AlphaFoldDB" id="A0A125R0E7"/>
<evidence type="ECO:0000313" key="4">
    <source>
        <dbReference type="Proteomes" id="UP000063387"/>
    </source>
</evidence>
<accession>A0A125R0E7</accession>
<dbReference type="InterPro" id="IPR021136">
    <property type="entry name" value="Flagellar_hook_control-like_C"/>
</dbReference>
<dbReference type="PATRIC" id="fig|507626.3.peg.2770"/>
<reference evidence="3 4" key="2">
    <citation type="submission" date="2016-02" db="EMBL/GenBank/DDBJ databases">
        <authorList>
            <person name="Wen L."/>
            <person name="He K."/>
            <person name="Yang H."/>
        </authorList>
    </citation>
    <scope>NUCLEOTIDE SEQUENCE [LARGE SCALE GENOMIC DNA]</scope>
    <source>
        <strain evidence="3 4">AGD 8-3</strain>
    </source>
</reference>
<sequence>MTSAKESREWYHASADTLLHQVLGKRIDTAPPRDLNEPVRAVDPGEGPRALHSDSRLDGRRPAAAPLSGTTTPSQRGDTPAGQTDTARSPASIQTHFSPSARTIADLLVRFPAPPSVLSATSPLMALDEAPSASTLASRLQAGVRDSGLFYESHLSRWYRGEVSRQQLEREPQMWRTLRFSPASTAPGAAAPDPRAAPGATGAGSLTAAAPGSLAPPLAAGSGTLQGQAAQAGTYSTTAGLLPGSAGGGQGVGTQATAHGGSGAESSAASLRDTPAPGRGAASPLQAAGDAGAAVREQGEGLSRARPAGGEAIHESLQGLVRHQLEMLVTPMLRWEGDVWSGIFMALMVQLPAGAKREGEGEQGDDGQSERETWHSELQLRVPSLGDIRVAMWLRDTDVRLELKTHDEGTLVTLQRGVVRLEERLKAAGMSTVLIDVRHLGEEGPSDGERT</sequence>